<dbReference type="SUPFAM" id="SSF51735">
    <property type="entry name" value="NAD(P)-binding Rossmann-fold domains"/>
    <property type="match status" value="1"/>
</dbReference>
<dbReference type="PANTHER" id="PTHR24321">
    <property type="entry name" value="DEHYDROGENASES, SHORT CHAIN"/>
    <property type="match status" value="1"/>
</dbReference>
<dbReference type="Proteomes" id="UP000249522">
    <property type="component" value="Unassembled WGS sequence"/>
</dbReference>
<organism evidence="3 4">
    <name type="scientific">Paenibacillus sambharensis</name>
    <dbReference type="NCBI Taxonomy" id="1803190"/>
    <lineage>
        <taxon>Bacteria</taxon>
        <taxon>Bacillati</taxon>
        <taxon>Bacillota</taxon>
        <taxon>Bacilli</taxon>
        <taxon>Bacillales</taxon>
        <taxon>Paenibacillaceae</taxon>
        <taxon>Paenibacillus</taxon>
    </lineage>
</organism>
<dbReference type="AlphaFoldDB" id="A0A2W1L191"/>
<dbReference type="OrthoDB" id="9803333at2"/>
<dbReference type="PROSITE" id="PS00061">
    <property type="entry name" value="ADH_SHORT"/>
    <property type="match status" value="1"/>
</dbReference>
<dbReference type="GO" id="GO:0016491">
    <property type="term" value="F:oxidoreductase activity"/>
    <property type="evidence" value="ECO:0007669"/>
    <property type="project" value="UniProtKB-KW"/>
</dbReference>
<comment type="caution">
    <text evidence="3">The sequence shown here is derived from an EMBL/GenBank/DDBJ whole genome shotgun (WGS) entry which is preliminary data.</text>
</comment>
<dbReference type="InterPro" id="IPR036291">
    <property type="entry name" value="NAD(P)-bd_dom_sf"/>
</dbReference>
<dbReference type="PANTHER" id="PTHR24321:SF8">
    <property type="entry name" value="ESTRADIOL 17-BETA-DEHYDROGENASE 8-RELATED"/>
    <property type="match status" value="1"/>
</dbReference>
<keyword evidence="2" id="KW-0560">Oxidoreductase</keyword>
<dbReference type="PRINTS" id="PR00081">
    <property type="entry name" value="GDHRDH"/>
</dbReference>
<dbReference type="InterPro" id="IPR020904">
    <property type="entry name" value="Sc_DH/Rdtase_CS"/>
</dbReference>
<dbReference type="InterPro" id="IPR002347">
    <property type="entry name" value="SDR_fam"/>
</dbReference>
<dbReference type="RefSeq" id="WP_111149368.1">
    <property type="nucleotide sequence ID" value="NZ_QKRB01000057.1"/>
</dbReference>
<comment type="similarity">
    <text evidence="1">Belongs to the short-chain dehydrogenases/reductases (SDR) family.</text>
</comment>
<dbReference type="PRINTS" id="PR00080">
    <property type="entry name" value="SDRFAMILY"/>
</dbReference>
<dbReference type="EMBL" id="QKRB01000057">
    <property type="protein sequence ID" value="PZD93698.1"/>
    <property type="molecule type" value="Genomic_DNA"/>
</dbReference>
<keyword evidence="4" id="KW-1185">Reference proteome</keyword>
<name>A0A2W1L191_9BACL</name>
<evidence type="ECO:0000313" key="4">
    <source>
        <dbReference type="Proteomes" id="UP000249522"/>
    </source>
</evidence>
<sequence>MTGKGTVLITGAAGGIGSVLVEAYIQAGWRVAATDLEDLCAGLEQKIMRHGQAFEFMVLPADLQRPEDIEELFLELDKQGWLVNTLINNAGFGITKPLTDLTVAEWDSVLNVNLRAAFLCAKETAARLRRAGASGSIVNISSTRAIMSEPDTEAYAASKGGISALTHALAASLGQDGIRVNSISPGWIEIEDYEALREVDHSQHPAGRVGRPADIARACLYLTDPGNDFVTGTDLIVDGGMTRKMIYET</sequence>
<reference evidence="3 4" key="1">
    <citation type="submission" date="2018-06" db="EMBL/GenBank/DDBJ databases">
        <title>Paenibacillus imtechensis sp. nov.</title>
        <authorList>
            <person name="Pinnaka A.K."/>
            <person name="Singh H."/>
            <person name="Kaur M."/>
        </authorList>
    </citation>
    <scope>NUCLEOTIDE SEQUENCE [LARGE SCALE GENOMIC DNA]</scope>
    <source>
        <strain evidence="3 4">SMB1</strain>
    </source>
</reference>
<proteinExistence type="inferred from homology"/>
<gene>
    <name evidence="3" type="ORF">DNH61_24105</name>
</gene>
<dbReference type="Pfam" id="PF13561">
    <property type="entry name" value="adh_short_C2"/>
    <property type="match status" value="1"/>
</dbReference>
<evidence type="ECO:0000256" key="1">
    <source>
        <dbReference type="ARBA" id="ARBA00006484"/>
    </source>
</evidence>
<evidence type="ECO:0000313" key="3">
    <source>
        <dbReference type="EMBL" id="PZD93698.1"/>
    </source>
</evidence>
<dbReference type="FunFam" id="3.40.50.720:FF:000173">
    <property type="entry name" value="3-oxoacyl-[acyl-carrier protein] reductase"/>
    <property type="match status" value="1"/>
</dbReference>
<evidence type="ECO:0000256" key="2">
    <source>
        <dbReference type="ARBA" id="ARBA00023002"/>
    </source>
</evidence>
<protein>
    <submittedName>
        <fullName evidence="3">3-ketoacyl-ACP reductase</fullName>
    </submittedName>
</protein>
<accession>A0A2W1L191</accession>
<dbReference type="Gene3D" id="3.40.50.720">
    <property type="entry name" value="NAD(P)-binding Rossmann-like Domain"/>
    <property type="match status" value="1"/>
</dbReference>